<dbReference type="Gramene" id="evm.model.03.1520">
    <property type="protein sequence ID" value="cds.evm.model.03.1520"/>
    <property type="gene ID" value="evm.TU.03.1520"/>
</dbReference>
<proteinExistence type="predicted"/>
<sequence length="277" mass="31364">MKEITKKVTVSNVNIEIKEKDDKQIIRTTGWKKDNSGDFGLKGARSAMVTMRYIRRSIDDPPPIMMVMLIGSQSRYSTGVHGLPVLETEDTKQEDINLMWEEMRSENYAEASIYLILPGPLIPLEWREDVDAIKNVPEPSQTLRRCKIEELPEVSSRVADVVVNPPDQKNTDDYIYKMFVAFGDLLAQGCSDEVLSDEIQEPIEISSTSSSDAETNAEHISEPPQQPILNQNEGKDQNPDWEMEEEYNAFLEPLEDLGGNESDDEIILARAIFDVEP</sequence>
<organism evidence="2 3">
    <name type="scientific">Cannabis sativa</name>
    <name type="common">Hemp</name>
    <name type="synonym">Marijuana</name>
    <dbReference type="NCBI Taxonomy" id="3483"/>
    <lineage>
        <taxon>Eukaryota</taxon>
        <taxon>Viridiplantae</taxon>
        <taxon>Streptophyta</taxon>
        <taxon>Embryophyta</taxon>
        <taxon>Tracheophyta</taxon>
        <taxon>Spermatophyta</taxon>
        <taxon>Magnoliopsida</taxon>
        <taxon>eudicotyledons</taxon>
        <taxon>Gunneridae</taxon>
        <taxon>Pentapetalae</taxon>
        <taxon>rosids</taxon>
        <taxon>fabids</taxon>
        <taxon>Rosales</taxon>
        <taxon>Cannabaceae</taxon>
        <taxon>Cannabis</taxon>
    </lineage>
</organism>
<name>A0A803P5K7_CANSA</name>
<evidence type="ECO:0000256" key="1">
    <source>
        <dbReference type="SAM" id="MobiDB-lite"/>
    </source>
</evidence>
<evidence type="ECO:0000313" key="3">
    <source>
        <dbReference type="Proteomes" id="UP000596661"/>
    </source>
</evidence>
<feature type="region of interest" description="Disordered" evidence="1">
    <location>
        <begin position="205"/>
        <end position="243"/>
    </location>
</feature>
<dbReference type="EMBL" id="UZAU01000318">
    <property type="status" value="NOT_ANNOTATED_CDS"/>
    <property type="molecule type" value="Genomic_DNA"/>
</dbReference>
<protein>
    <submittedName>
        <fullName evidence="2">Uncharacterized protein</fullName>
    </submittedName>
</protein>
<evidence type="ECO:0000313" key="2">
    <source>
        <dbReference type="EnsemblPlants" id="cds.evm.model.03.1520"/>
    </source>
</evidence>
<dbReference type="Proteomes" id="UP000596661">
    <property type="component" value="Chromosome 3"/>
</dbReference>
<accession>A0A803P5K7</accession>
<reference evidence="2" key="2">
    <citation type="submission" date="2021-03" db="UniProtKB">
        <authorList>
            <consortium name="EnsemblPlants"/>
        </authorList>
    </citation>
    <scope>IDENTIFICATION</scope>
</reference>
<keyword evidence="3" id="KW-1185">Reference proteome</keyword>
<feature type="compositionally biased region" description="Polar residues" evidence="1">
    <location>
        <begin position="205"/>
        <end position="214"/>
    </location>
</feature>
<dbReference type="AlphaFoldDB" id="A0A803P5K7"/>
<dbReference type="EnsemblPlants" id="evm.model.03.1520">
    <property type="protein sequence ID" value="cds.evm.model.03.1520"/>
    <property type="gene ID" value="evm.TU.03.1520"/>
</dbReference>
<reference evidence="2" key="1">
    <citation type="submission" date="2018-11" db="EMBL/GenBank/DDBJ databases">
        <authorList>
            <person name="Grassa J C."/>
        </authorList>
    </citation>
    <scope>NUCLEOTIDE SEQUENCE [LARGE SCALE GENOMIC DNA]</scope>
</reference>